<keyword evidence="2" id="KW-1185">Reference proteome</keyword>
<dbReference type="STRING" id="166423.A0A0M8ZQH3"/>
<evidence type="ECO:0000313" key="1">
    <source>
        <dbReference type="EMBL" id="KOX67896.1"/>
    </source>
</evidence>
<dbReference type="InterPro" id="IPR036034">
    <property type="entry name" value="PDZ_sf"/>
</dbReference>
<dbReference type="Proteomes" id="UP000053105">
    <property type="component" value="Unassembled WGS sequence"/>
</dbReference>
<accession>A0A0M8ZQH3</accession>
<name>A0A0M8ZQH3_9HYME</name>
<sequence length="72" mass="7628">MTRKQTVIVKLKRSSTGKPWGIRIAGGADLGTPIVVTRVSCSSPFISLALSDFASSDLLLLDAHSSCNCCFV</sequence>
<evidence type="ECO:0000313" key="2">
    <source>
        <dbReference type="Proteomes" id="UP000053105"/>
    </source>
</evidence>
<protein>
    <recommendedName>
        <fullName evidence="3">PDZ and LIM domain protein Zasp</fullName>
    </recommendedName>
</protein>
<reference evidence="1 2" key="1">
    <citation type="submission" date="2015-07" db="EMBL/GenBank/DDBJ databases">
        <title>The genome of Melipona quadrifasciata.</title>
        <authorList>
            <person name="Pan H."/>
            <person name="Kapheim K."/>
        </authorList>
    </citation>
    <scope>NUCLEOTIDE SEQUENCE [LARGE SCALE GENOMIC DNA]</scope>
    <source>
        <strain evidence="1">0111107301</strain>
        <tissue evidence="1">Whole body</tissue>
    </source>
</reference>
<dbReference type="AlphaFoldDB" id="A0A0M8ZQH3"/>
<gene>
    <name evidence="1" type="ORF">WN51_06942</name>
</gene>
<dbReference type="EMBL" id="KQ435969">
    <property type="protein sequence ID" value="KOX67896.1"/>
    <property type="molecule type" value="Genomic_DNA"/>
</dbReference>
<evidence type="ECO:0008006" key="3">
    <source>
        <dbReference type="Google" id="ProtNLM"/>
    </source>
</evidence>
<dbReference type="OrthoDB" id="445995at2759"/>
<dbReference type="Gene3D" id="2.30.42.10">
    <property type="match status" value="1"/>
</dbReference>
<organism evidence="1 2">
    <name type="scientific">Melipona quadrifasciata</name>
    <dbReference type="NCBI Taxonomy" id="166423"/>
    <lineage>
        <taxon>Eukaryota</taxon>
        <taxon>Metazoa</taxon>
        <taxon>Ecdysozoa</taxon>
        <taxon>Arthropoda</taxon>
        <taxon>Hexapoda</taxon>
        <taxon>Insecta</taxon>
        <taxon>Pterygota</taxon>
        <taxon>Neoptera</taxon>
        <taxon>Endopterygota</taxon>
        <taxon>Hymenoptera</taxon>
        <taxon>Apocrita</taxon>
        <taxon>Aculeata</taxon>
        <taxon>Apoidea</taxon>
        <taxon>Anthophila</taxon>
        <taxon>Apidae</taxon>
        <taxon>Melipona</taxon>
    </lineage>
</organism>
<proteinExistence type="predicted"/>